<gene>
    <name evidence="5" type="ORF">C7460_102199</name>
</gene>
<feature type="domain" description="HAMP" evidence="4">
    <location>
        <begin position="84"/>
        <end position="136"/>
    </location>
</feature>
<evidence type="ECO:0000313" key="6">
    <source>
        <dbReference type="Proteomes" id="UP000256779"/>
    </source>
</evidence>
<dbReference type="Gene3D" id="1.10.8.500">
    <property type="entry name" value="HAMP domain in histidine kinase"/>
    <property type="match status" value="1"/>
</dbReference>
<dbReference type="InterPro" id="IPR001932">
    <property type="entry name" value="PPM-type_phosphatase-like_dom"/>
</dbReference>
<feature type="transmembrane region" description="Helical" evidence="3">
    <location>
        <begin position="64"/>
        <end position="87"/>
    </location>
</feature>
<dbReference type="PROSITE" id="PS50885">
    <property type="entry name" value="HAMP"/>
    <property type="match status" value="1"/>
</dbReference>
<dbReference type="SMART" id="SM00331">
    <property type="entry name" value="PP2C_SIG"/>
    <property type="match status" value="1"/>
</dbReference>
<dbReference type="Pfam" id="PF00672">
    <property type="entry name" value="HAMP"/>
    <property type="match status" value="1"/>
</dbReference>
<dbReference type="GO" id="GO:0016020">
    <property type="term" value="C:membrane"/>
    <property type="evidence" value="ECO:0007669"/>
    <property type="project" value="InterPro"/>
</dbReference>
<dbReference type="PANTHER" id="PTHR43156:SF9">
    <property type="entry name" value="HAMP DOMAIN-CONTAINING PROTEIN"/>
    <property type="match status" value="1"/>
</dbReference>
<reference evidence="5 6" key="1">
    <citation type="submission" date="2018-07" db="EMBL/GenBank/DDBJ databases">
        <title>Genomic Encyclopedia of Type Strains, Phase IV (KMG-IV): sequencing the most valuable type-strain genomes for metagenomic binning, comparative biology and taxonomic classification.</title>
        <authorList>
            <person name="Goeker M."/>
        </authorList>
    </citation>
    <scope>NUCLEOTIDE SEQUENCE [LARGE SCALE GENOMIC DNA]</scope>
    <source>
        <strain evidence="5 6">DSM 4134</strain>
    </source>
</reference>
<keyword evidence="3" id="KW-1133">Transmembrane helix</keyword>
<dbReference type="InterPro" id="IPR003660">
    <property type="entry name" value="HAMP_dom"/>
</dbReference>
<proteinExistence type="predicted"/>
<dbReference type="RefSeq" id="WP_147302841.1">
    <property type="nucleotide sequence ID" value="NZ_QREG01000002.1"/>
</dbReference>
<dbReference type="GO" id="GO:0016791">
    <property type="term" value="F:phosphatase activity"/>
    <property type="evidence" value="ECO:0007669"/>
    <property type="project" value="TreeGrafter"/>
</dbReference>
<protein>
    <submittedName>
        <fullName evidence="5">Serine phosphatase RsbU (Regulator of sigma subunit)</fullName>
    </submittedName>
</protein>
<organism evidence="5 6">
    <name type="scientific">Marinoscillum furvescens DSM 4134</name>
    <dbReference type="NCBI Taxonomy" id="1122208"/>
    <lineage>
        <taxon>Bacteria</taxon>
        <taxon>Pseudomonadati</taxon>
        <taxon>Bacteroidota</taxon>
        <taxon>Cytophagia</taxon>
        <taxon>Cytophagales</taxon>
        <taxon>Reichenbachiellaceae</taxon>
        <taxon>Marinoscillum</taxon>
    </lineage>
</organism>
<dbReference type="Pfam" id="PF07228">
    <property type="entry name" value="SpoIIE"/>
    <property type="match status" value="1"/>
</dbReference>
<dbReference type="Proteomes" id="UP000256779">
    <property type="component" value="Unassembled WGS sequence"/>
</dbReference>
<dbReference type="InterPro" id="IPR036457">
    <property type="entry name" value="PPM-type-like_dom_sf"/>
</dbReference>
<evidence type="ECO:0000313" key="5">
    <source>
        <dbReference type="EMBL" id="REE02175.1"/>
    </source>
</evidence>
<dbReference type="OrthoDB" id="1119265at2"/>
<feature type="transmembrane region" description="Helical" evidence="3">
    <location>
        <begin position="7"/>
        <end position="26"/>
    </location>
</feature>
<dbReference type="GO" id="GO:0007165">
    <property type="term" value="P:signal transduction"/>
    <property type="evidence" value="ECO:0007669"/>
    <property type="project" value="InterPro"/>
</dbReference>
<dbReference type="SUPFAM" id="SSF158472">
    <property type="entry name" value="HAMP domain-like"/>
    <property type="match status" value="1"/>
</dbReference>
<dbReference type="EMBL" id="QREG01000002">
    <property type="protein sequence ID" value="REE02175.1"/>
    <property type="molecule type" value="Genomic_DNA"/>
</dbReference>
<dbReference type="AlphaFoldDB" id="A0A3D9L780"/>
<name>A0A3D9L780_MARFU</name>
<evidence type="ECO:0000256" key="1">
    <source>
        <dbReference type="ARBA" id="ARBA00022801"/>
    </source>
</evidence>
<evidence type="ECO:0000256" key="3">
    <source>
        <dbReference type="SAM" id="Phobius"/>
    </source>
</evidence>
<keyword evidence="3" id="KW-0812">Transmembrane</keyword>
<keyword evidence="1" id="KW-0378">Hydrolase</keyword>
<keyword evidence="6" id="KW-1185">Reference proteome</keyword>
<dbReference type="InterPro" id="IPR052016">
    <property type="entry name" value="Bact_Sigma-Reg"/>
</dbReference>
<keyword evidence="3" id="KW-0472">Membrane</keyword>
<sequence length="423" mass="47711">MNIYAKLTLLCVALVVLTSSLLYFFVNQELENAFHDELVTLATEQPELISASIQETVDQIQENLLWVILSVLGGAIVLALVVANIFVKPIIKLSKAAEQIGQGNLQAEIKVHSNDEVGKLAEQLRNASQVLIKRLEEQKKLNEKLESQKDEISTQKQQLEHANKQVADSIVYAQRIQRSILPDLSVMNKLVKDAFVMYRPKDVVSGDFYWFERVRQGRNEYLIIACADCTGHGVPGAIMSIMGSNQLTNIVYYQNYVDPNKILARLDKVIKFELQRDQDNQNRDGLEIGICVINLDDLSMEFSGAGIPLYLIKKGSQELTTYKSPKYMIGGIEGDEKEVGNKLNKEQIQLEDGDKIYLSSDGFQDQFGGPNDKKFMSKNFKQLLETHCMLSMGEQQKQIQLAFEDWKKNSPQTDDVVVIGVEV</sequence>
<dbReference type="PANTHER" id="PTHR43156">
    <property type="entry name" value="STAGE II SPORULATION PROTEIN E-RELATED"/>
    <property type="match status" value="1"/>
</dbReference>
<dbReference type="Gene3D" id="3.60.40.10">
    <property type="entry name" value="PPM-type phosphatase domain"/>
    <property type="match status" value="1"/>
</dbReference>
<feature type="coiled-coil region" evidence="2">
    <location>
        <begin position="121"/>
        <end position="165"/>
    </location>
</feature>
<comment type="caution">
    <text evidence="5">The sequence shown here is derived from an EMBL/GenBank/DDBJ whole genome shotgun (WGS) entry which is preliminary data.</text>
</comment>
<evidence type="ECO:0000256" key="2">
    <source>
        <dbReference type="SAM" id="Coils"/>
    </source>
</evidence>
<dbReference type="CDD" id="cd06225">
    <property type="entry name" value="HAMP"/>
    <property type="match status" value="1"/>
</dbReference>
<evidence type="ECO:0000259" key="4">
    <source>
        <dbReference type="PROSITE" id="PS50885"/>
    </source>
</evidence>
<dbReference type="SMART" id="SM00304">
    <property type="entry name" value="HAMP"/>
    <property type="match status" value="1"/>
</dbReference>
<accession>A0A3D9L780</accession>
<keyword evidence="2" id="KW-0175">Coiled coil</keyword>